<keyword evidence="1" id="KW-0732">Signal</keyword>
<dbReference type="Gene3D" id="1.10.405.20">
    <property type="match status" value="1"/>
</dbReference>
<sequence>MRSFNSLAVAAVSFISAFPSVTATFGGFKNSIRTVDVAILGGGAGGTHAAIQLKDAKKTVLVIEKQDRLGGHTETYIDPSHPESPLDLGVIFWHNQDWAKRYISRLGVNYTELPPPQQGGPGAAALIFDFSTGKLLTGLPEPTQEQIGTAIQTYIGLLQKYHFLARGYFLPEPVPEELLLPFGEFVTKYNLQPLVVTLFEYPGALGDILKIPTMYVLAVMGESIFRSLTGAGFVAAASHRNSDLYLAAEKELNSSNSLLLSSEVIFSERDAKDSHPIKLFLRTPSGLRTVFAKKLLVAIPPTLSNLRPVDLSKAERQLFKKWSAVGYYTGVLRNTGIPDNMSLTNLGENTTYHLPSLPGEFTIGSANGVTVPGYKQVFYGTPLDQILSEEQAKKNIIDDIKDVQRGSEGRFPQTEPEFVVFKSHTPFNLQVSSEEIKNGFYRKLYALQGQRNTFWTGGAFRSQDSSMIWQFNENEVLPALLKSLSEGLGHL</sequence>
<organism evidence="2 3">
    <name type="scientific">Delitschia confertaspora ATCC 74209</name>
    <dbReference type="NCBI Taxonomy" id="1513339"/>
    <lineage>
        <taxon>Eukaryota</taxon>
        <taxon>Fungi</taxon>
        <taxon>Dikarya</taxon>
        <taxon>Ascomycota</taxon>
        <taxon>Pezizomycotina</taxon>
        <taxon>Dothideomycetes</taxon>
        <taxon>Pleosporomycetidae</taxon>
        <taxon>Pleosporales</taxon>
        <taxon>Delitschiaceae</taxon>
        <taxon>Delitschia</taxon>
    </lineage>
</organism>
<comment type="caution">
    <text evidence="2">The sequence shown here is derived from an EMBL/GenBank/DDBJ whole genome shotgun (WGS) entry which is preliminary data.</text>
</comment>
<dbReference type="EMBL" id="ML993886">
    <property type="protein sequence ID" value="KAF2204040.1"/>
    <property type="molecule type" value="Genomic_DNA"/>
</dbReference>
<dbReference type="SUPFAM" id="SSF51905">
    <property type="entry name" value="FAD/NAD(P)-binding domain"/>
    <property type="match status" value="1"/>
</dbReference>
<evidence type="ECO:0000256" key="1">
    <source>
        <dbReference type="SAM" id="SignalP"/>
    </source>
</evidence>
<dbReference type="AlphaFoldDB" id="A0A9P4JRV1"/>
<dbReference type="Gene3D" id="3.50.50.60">
    <property type="entry name" value="FAD/NAD(P)-binding domain"/>
    <property type="match status" value="1"/>
</dbReference>
<evidence type="ECO:0000313" key="2">
    <source>
        <dbReference type="EMBL" id="KAF2204040.1"/>
    </source>
</evidence>
<gene>
    <name evidence="2" type="ORF">GQ43DRAFT_446999</name>
</gene>
<name>A0A9P4JRV1_9PLEO</name>
<reference evidence="2" key="1">
    <citation type="journal article" date="2020" name="Stud. Mycol.">
        <title>101 Dothideomycetes genomes: a test case for predicting lifestyles and emergence of pathogens.</title>
        <authorList>
            <person name="Haridas S."/>
            <person name="Albert R."/>
            <person name="Binder M."/>
            <person name="Bloem J."/>
            <person name="Labutti K."/>
            <person name="Salamov A."/>
            <person name="Andreopoulos B."/>
            <person name="Baker S."/>
            <person name="Barry K."/>
            <person name="Bills G."/>
            <person name="Bluhm B."/>
            <person name="Cannon C."/>
            <person name="Castanera R."/>
            <person name="Culley D."/>
            <person name="Daum C."/>
            <person name="Ezra D."/>
            <person name="Gonzalez J."/>
            <person name="Henrissat B."/>
            <person name="Kuo A."/>
            <person name="Liang C."/>
            <person name="Lipzen A."/>
            <person name="Lutzoni F."/>
            <person name="Magnuson J."/>
            <person name="Mondo S."/>
            <person name="Nolan M."/>
            <person name="Ohm R."/>
            <person name="Pangilinan J."/>
            <person name="Park H.-J."/>
            <person name="Ramirez L."/>
            <person name="Alfaro M."/>
            <person name="Sun H."/>
            <person name="Tritt A."/>
            <person name="Yoshinaga Y."/>
            <person name="Zwiers L.-H."/>
            <person name="Turgeon B."/>
            <person name="Goodwin S."/>
            <person name="Spatafora J."/>
            <person name="Crous P."/>
            <person name="Grigoriev I."/>
        </authorList>
    </citation>
    <scope>NUCLEOTIDE SEQUENCE</scope>
    <source>
        <strain evidence="2">ATCC 74209</strain>
    </source>
</reference>
<dbReference type="Pfam" id="PF13450">
    <property type="entry name" value="NAD_binding_8"/>
    <property type="match status" value="1"/>
</dbReference>
<feature type="chain" id="PRO_5040508563" evidence="1">
    <location>
        <begin position="24"/>
        <end position="491"/>
    </location>
</feature>
<protein>
    <submittedName>
        <fullName evidence="2">FAD/NAD(P)-binding domain-containing protein</fullName>
    </submittedName>
</protein>
<dbReference type="InterPro" id="IPR036188">
    <property type="entry name" value="FAD/NAD-bd_sf"/>
</dbReference>
<proteinExistence type="predicted"/>
<feature type="signal peptide" evidence="1">
    <location>
        <begin position="1"/>
        <end position="23"/>
    </location>
</feature>
<keyword evidence="3" id="KW-1185">Reference proteome</keyword>
<evidence type="ECO:0000313" key="3">
    <source>
        <dbReference type="Proteomes" id="UP000799536"/>
    </source>
</evidence>
<accession>A0A9P4JRV1</accession>
<dbReference type="Proteomes" id="UP000799536">
    <property type="component" value="Unassembled WGS sequence"/>
</dbReference>
<dbReference type="OrthoDB" id="68575at2759"/>
<dbReference type="Gene3D" id="3.30.70.1990">
    <property type="match status" value="1"/>
</dbReference>